<keyword evidence="1" id="KW-0812">Transmembrane</keyword>
<evidence type="ECO:0000313" key="2">
    <source>
        <dbReference type="EMBL" id="PIR13785.1"/>
    </source>
</evidence>
<name>A0A2M6K9Q3_9BACT</name>
<keyword evidence="1" id="KW-1133">Transmembrane helix</keyword>
<reference evidence="2 3" key="1">
    <citation type="submission" date="2017-09" db="EMBL/GenBank/DDBJ databases">
        <title>Depth-based differentiation of microbial function through sediment-hosted aquifers and enrichment of novel symbionts in the deep terrestrial subsurface.</title>
        <authorList>
            <person name="Probst A.J."/>
            <person name="Ladd B."/>
            <person name="Jarett J.K."/>
            <person name="Geller-Mcgrath D.E."/>
            <person name="Sieber C.M."/>
            <person name="Emerson J.B."/>
            <person name="Anantharaman K."/>
            <person name="Thomas B.C."/>
            <person name="Malmstrom R."/>
            <person name="Stieglmeier M."/>
            <person name="Klingl A."/>
            <person name="Woyke T."/>
            <person name="Ryan C.M."/>
            <person name="Banfield J.F."/>
        </authorList>
    </citation>
    <scope>NUCLEOTIDE SEQUENCE [LARGE SCALE GENOMIC DNA]</scope>
    <source>
        <strain evidence="2">CG11_big_fil_rev_8_21_14_0_20_39_10</strain>
    </source>
</reference>
<feature type="transmembrane region" description="Helical" evidence="1">
    <location>
        <begin position="20"/>
        <end position="41"/>
    </location>
</feature>
<sequence>MEPLRRNYNRIFSLKLAKRIINVLLFILFFDFLFFPLPVLAANLENAKDLAEISQGIVENYSDFKYIVYDRPENHLPVNEDLKVKLAGYYTITAYNSEVGQTDNSPCITANGFNVCQHGVEDTVAANFLNFGDKVRIPELFGDRVFVVRDRMNKRHQNRVDIWMVEKQDAKQFGVKLAKVEVLE</sequence>
<evidence type="ECO:0008006" key="4">
    <source>
        <dbReference type="Google" id="ProtNLM"/>
    </source>
</evidence>
<proteinExistence type="predicted"/>
<dbReference type="Proteomes" id="UP000230869">
    <property type="component" value="Unassembled WGS sequence"/>
</dbReference>
<gene>
    <name evidence="2" type="ORF">COV49_01020</name>
</gene>
<comment type="caution">
    <text evidence="2">The sequence shown here is derived from an EMBL/GenBank/DDBJ whole genome shotgun (WGS) entry which is preliminary data.</text>
</comment>
<dbReference type="EMBL" id="PCWW01000019">
    <property type="protein sequence ID" value="PIR13785.1"/>
    <property type="molecule type" value="Genomic_DNA"/>
</dbReference>
<evidence type="ECO:0000313" key="3">
    <source>
        <dbReference type="Proteomes" id="UP000230869"/>
    </source>
</evidence>
<protein>
    <recommendedName>
        <fullName evidence="4">3D domain-containing protein</fullName>
    </recommendedName>
</protein>
<evidence type="ECO:0000256" key="1">
    <source>
        <dbReference type="SAM" id="Phobius"/>
    </source>
</evidence>
<accession>A0A2M6K9Q3</accession>
<organism evidence="2 3">
    <name type="scientific">Candidatus Falkowbacteria bacterium CG11_big_fil_rev_8_21_14_0_20_39_10</name>
    <dbReference type="NCBI Taxonomy" id="1974570"/>
    <lineage>
        <taxon>Bacteria</taxon>
        <taxon>Candidatus Falkowiibacteriota</taxon>
    </lineage>
</organism>
<keyword evidence="1" id="KW-0472">Membrane</keyword>
<dbReference type="AlphaFoldDB" id="A0A2M6K9Q3"/>
<dbReference type="CDD" id="cd22784">
    <property type="entry name" value="DPBB_MltA_YuiC-like"/>
    <property type="match status" value="1"/>
</dbReference>